<dbReference type="Pfam" id="PF01381">
    <property type="entry name" value="HTH_3"/>
    <property type="match status" value="1"/>
</dbReference>
<dbReference type="GO" id="GO:0003677">
    <property type="term" value="F:DNA binding"/>
    <property type="evidence" value="ECO:0007669"/>
    <property type="project" value="InterPro"/>
</dbReference>
<dbReference type="CDD" id="cd00093">
    <property type="entry name" value="HTH_XRE"/>
    <property type="match status" value="1"/>
</dbReference>
<dbReference type="Proteomes" id="UP000434554">
    <property type="component" value="Unassembled WGS sequence"/>
</dbReference>
<dbReference type="Gene3D" id="1.10.260.40">
    <property type="entry name" value="lambda repressor-like DNA-binding domains"/>
    <property type="match status" value="1"/>
</dbReference>
<dbReference type="RefSeq" id="WP_127007318.1">
    <property type="nucleotide sequence ID" value="NZ_CAUENZ010000007.1"/>
</dbReference>
<protein>
    <submittedName>
        <fullName evidence="2">Helix-turn-helix transcriptional regulator</fullName>
    </submittedName>
</protein>
<dbReference type="AlphaFoldDB" id="A0A833CC75"/>
<organism evidence="2 3">
    <name type="scientific">Veillonella seminalis</name>
    <dbReference type="NCBI Taxonomy" id="1502943"/>
    <lineage>
        <taxon>Bacteria</taxon>
        <taxon>Bacillati</taxon>
        <taxon>Bacillota</taxon>
        <taxon>Negativicutes</taxon>
        <taxon>Veillonellales</taxon>
        <taxon>Veillonellaceae</taxon>
        <taxon>Veillonella</taxon>
    </lineage>
</organism>
<evidence type="ECO:0000313" key="3">
    <source>
        <dbReference type="Proteomes" id="UP000434554"/>
    </source>
</evidence>
<evidence type="ECO:0000259" key="1">
    <source>
        <dbReference type="PROSITE" id="PS50943"/>
    </source>
</evidence>
<dbReference type="GeneID" id="83054532"/>
<comment type="caution">
    <text evidence="2">The sequence shown here is derived from an EMBL/GenBank/DDBJ whole genome shotgun (WGS) entry which is preliminary data.</text>
</comment>
<dbReference type="InterPro" id="IPR001387">
    <property type="entry name" value="Cro/C1-type_HTH"/>
</dbReference>
<feature type="domain" description="HTH cro/C1-type" evidence="1">
    <location>
        <begin position="6"/>
        <end position="60"/>
    </location>
</feature>
<dbReference type="SUPFAM" id="SSF47413">
    <property type="entry name" value="lambda repressor-like DNA-binding domains"/>
    <property type="match status" value="1"/>
</dbReference>
<dbReference type="SMART" id="SM00530">
    <property type="entry name" value="HTH_XRE"/>
    <property type="match status" value="1"/>
</dbReference>
<dbReference type="InterPro" id="IPR010982">
    <property type="entry name" value="Lambda_DNA-bd_dom_sf"/>
</dbReference>
<dbReference type="PROSITE" id="PS50943">
    <property type="entry name" value="HTH_CROC1"/>
    <property type="match status" value="1"/>
</dbReference>
<accession>A0A833CC75</accession>
<reference evidence="2 3" key="1">
    <citation type="submission" date="2019-09" db="EMBL/GenBank/DDBJ databases">
        <title>Draft genome sequence of 3 type strains from the CCUG.</title>
        <authorList>
            <person name="Pineiro-Iglesias B."/>
            <person name="Tunovic T."/>
            <person name="Unosson C."/>
            <person name="Inganas E."/>
            <person name="Ohlen M."/>
            <person name="Cardew S."/>
            <person name="Jensie-Markopoulos S."/>
            <person name="Salva-Serra F."/>
            <person name="Jaen-Luchoro D."/>
            <person name="Karlsson R."/>
            <person name="Svensson-Stadler L."/>
            <person name="Chun J."/>
            <person name="Moore E."/>
        </authorList>
    </citation>
    <scope>NUCLEOTIDE SEQUENCE [LARGE SCALE GENOMIC DNA]</scope>
    <source>
        <strain evidence="2 3">CCUG 65427</strain>
    </source>
</reference>
<proteinExistence type="predicted"/>
<sequence length="88" mass="9977">MEEMTLEAARVNAGYNQQEAGALFGVHYQTIAKWENDNTKMPYEMIEKIPNIYGVPPNSIFFGKKNEFIRLLRKKANGLKGGMSHATK</sequence>
<evidence type="ECO:0000313" key="2">
    <source>
        <dbReference type="EMBL" id="KAB1478669.1"/>
    </source>
</evidence>
<gene>
    <name evidence="2" type="ORF">F8R14_05755</name>
</gene>
<dbReference type="EMBL" id="WBKH01000005">
    <property type="protein sequence ID" value="KAB1478669.1"/>
    <property type="molecule type" value="Genomic_DNA"/>
</dbReference>
<name>A0A833CC75_9FIRM</name>